<dbReference type="RefSeq" id="WP_245756150.1">
    <property type="nucleotide sequence ID" value="NZ_FOOT01000002.1"/>
</dbReference>
<gene>
    <name evidence="2" type="ORF">SAMN05421739_102689</name>
</gene>
<evidence type="ECO:0000313" key="2">
    <source>
        <dbReference type="EMBL" id="SFG49341.1"/>
    </source>
</evidence>
<dbReference type="Pfam" id="PF22000">
    <property type="entry name" value="DUF6929"/>
    <property type="match status" value="1"/>
</dbReference>
<accession>A0A1I2SH21</accession>
<protein>
    <submittedName>
        <fullName evidence="2">Uncharacterized protein</fullName>
    </submittedName>
</protein>
<dbReference type="Proteomes" id="UP000198724">
    <property type="component" value="Unassembled WGS sequence"/>
</dbReference>
<dbReference type="STRING" id="1436961.SAMN05421739_102689"/>
<evidence type="ECO:0000313" key="3">
    <source>
        <dbReference type="Proteomes" id="UP000198724"/>
    </source>
</evidence>
<feature type="signal peptide" evidence="1">
    <location>
        <begin position="1"/>
        <end position="18"/>
    </location>
</feature>
<organism evidence="2 3">
    <name type="scientific">Pontibacter chinhatensis</name>
    <dbReference type="NCBI Taxonomy" id="1436961"/>
    <lineage>
        <taxon>Bacteria</taxon>
        <taxon>Pseudomonadati</taxon>
        <taxon>Bacteroidota</taxon>
        <taxon>Cytophagia</taxon>
        <taxon>Cytophagales</taxon>
        <taxon>Hymenobacteraceae</taxon>
        <taxon>Pontibacter</taxon>
    </lineage>
</organism>
<evidence type="ECO:0000256" key="1">
    <source>
        <dbReference type="SAM" id="SignalP"/>
    </source>
</evidence>
<keyword evidence="3" id="KW-1185">Reference proteome</keyword>
<dbReference type="EMBL" id="FOOT01000002">
    <property type="protein sequence ID" value="SFG49341.1"/>
    <property type="molecule type" value="Genomic_DNA"/>
</dbReference>
<sequence length="349" mass="38615">MRKCHFLYFLLTPLLLLACKTEPPATSSTAARHTDLPEPVQLSATTTRQVFYQDLPSASGLEYAQGAFFVLGDDSPYLYRLNEKYELTQRYPIFDTTSIKGGRIPKDLKPDLESMALLTYGRNEMLIMLGSGSAKNREVGYLVNLTKGMEVKELNLSRFYTFLRQVLRLEATEQLNLEGLAMDKAYTYLLQRTLSKGQNVLFRFEADAFEDFILGRGGIPAVAVYYFSLPQLGELHAGFSGAFALDGELFFTASVEETPNAIDDGTVHGSFLGRIDLKMLPHASDEANPLAVPVVQLTNEDGGPYVGKAESVVVRKGEEGKYKVVVVSDDDKGHSELLELDLSIAQGQL</sequence>
<dbReference type="InterPro" id="IPR053851">
    <property type="entry name" value="DUF6929"/>
</dbReference>
<name>A0A1I2SH21_9BACT</name>
<dbReference type="AlphaFoldDB" id="A0A1I2SH21"/>
<dbReference type="PROSITE" id="PS51257">
    <property type="entry name" value="PROKAR_LIPOPROTEIN"/>
    <property type="match status" value="1"/>
</dbReference>
<keyword evidence="1" id="KW-0732">Signal</keyword>
<reference evidence="3" key="1">
    <citation type="submission" date="2016-10" db="EMBL/GenBank/DDBJ databases">
        <authorList>
            <person name="Varghese N."/>
            <person name="Submissions S."/>
        </authorList>
    </citation>
    <scope>NUCLEOTIDE SEQUENCE [LARGE SCALE GENOMIC DNA]</scope>
    <source>
        <strain evidence="3">LP51</strain>
    </source>
</reference>
<proteinExistence type="predicted"/>
<feature type="chain" id="PRO_5011624054" evidence="1">
    <location>
        <begin position="19"/>
        <end position="349"/>
    </location>
</feature>